<sequence length="93" mass="10678">MSIDVKAATEIATTYLQDLMKFQLENLRLEEVELSEDGHEWLITLGFDVPTRINNSLANIALGTNLAYQREYKIFKIDSEKGEVKSMKIRSLK</sequence>
<gene>
    <name evidence="1" type="ORF">KME07_13015</name>
</gene>
<organism evidence="1 2">
    <name type="scientific">Pegethrix bostrychoides GSE-TBD4-15B</name>
    <dbReference type="NCBI Taxonomy" id="2839662"/>
    <lineage>
        <taxon>Bacteria</taxon>
        <taxon>Bacillati</taxon>
        <taxon>Cyanobacteriota</taxon>
        <taxon>Cyanophyceae</taxon>
        <taxon>Oculatellales</taxon>
        <taxon>Oculatellaceae</taxon>
        <taxon>Pegethrix</taxon>
    </lineage>
</organism>
<evidence type="ECO:0000313" key="2">
    <source>
        <dbReference type="Proteomes" id="UP000707356"/>
    </source>
</evidence>
<dbReference type="Proteomes" id="UP000707356">
    <property type="component" value="Unassembled WGS sequence"/>
</dbReference>
<evidence type="ECO:0000313" key="1">
    <source>
        <dbReference type="EMBL" id="MBW4466339.1"/>
    </source>
</evidence>
<proteinExistence type="predicted"/>
<dbReference type="EMBL" id="JAHHHV010000067">
    <property type="protein sequence ID" value="MBW4466339.1"/>
    <property type="molecule type" value="Genomic_DNA"/>
</dbReference>
<reference evidence="1" key="2">
    <citation type="journal article" date="2022" name="Microbiol. Resour. Announc.">
        <title>Metagenome Sequencing to Explore Phylogenomics of Terrestrial Cyanobacteria.</title>
        <authorList>
            <person name="Ward R.D."/>
            <person name="Stajich J.E."/>
            <person name="Johansen J.R."/>
            <person name="Huntemann M."/>
            <person name="Clum A."/>
            <person name="Foster B."/>
            <person name="Foster B."/>
            <person name="Roux S."/>
            <person name="Palaniappan K."/>
            <person name="Varghese N."/>
            <person name="Mukherjee S."/>
            <person name="Reddy T.B.K."/>
            <person name="Daum C."/>
            <person name="Copeland A."/>
            <person name="Chen I.A."/>
            <person name="Ivanova N.N."/>
            <person name="Kyrpides N.C."/>
            <person name="Shapiro N."/>
            <person name="Eloe-Fadrosh E.A."/>
            <person name="Pietrasiak N."/>
        </authorList>
    </citation>
    <scope>NUCLEOTIDE SEQUENCE</scope>
    <source>
        <strain evidence="1">GSE-TBD4-15B</strain>
    </source>
</reference>
<protein>
    <submittedName>
        <fullName evidence="1">Uncharacterized protein</fullName>
    </submittedName>
</protein>
<dbReference type="AlphaFoldDB" id="A0A951PBA3"/>
<accession>A0A951PBA3</accession>
<reference evidence="1" key="1">
    <citation type="submission" date="2021-05" db="EMBL/GenBank/DDBJ databases">
        <authorList>
            <person name="Pietrasiak N."/>
            <person name="Ward R."/>
            <person name="Stajich J.E."/>
            <person name="Kurbessoian T."/>
        </authorList>
    </citation>
    <scope>NUCLEOTIDE SEQUENCE</scope>
    <source>
        <strain evidence="1">GSE-TBD4-15B</strain>
    </source>
</reference>
<name>A0A951PBA3_9CYAN</name>
<comment type="caution">
    <text evidence="1">The sequence shown here is derived from an EMBL/GenBank/DDBJ whole genome shotgun (WGS) entry which is preliminary data.</text>
</comment>